<evidence type="ECO:0000313" key="6">
    <source>
        <dbReference type="EMBL" id="ASG66801.1"/>
    </source>
</evidence>
<evidence type="ECO:0000256" key="1">
    <source>
        <dbReference type="ARBA" id="ARBA00012528"/>
    </source>
</evidence>
<dbReference type="InterPro" id="IPR012292">
    <property type="entry name" value="Globin/Proto"/>
</dbReference>
<dbReference type="RefSeq" id="WP_088769252.1">
    <property type="nucleotide sequence ID" value="NZ_CP022133.1"/>
</dbReference>
<dbReference type="CDD" id="cd01949">
    <property type="entry name" value="GGDEF"/>
    <property type="match status" value="1"/>
</dbReference>
<dbReference type="NCBIfam" id="TIGR00254">
    <property type="entry name" value="GGDEF"/>
    <property type="match status" value="1"/>
</dbReference>
<dbReference type="InterPro" id="IPR043128">
    <property type="entry name" value="Rev_trsase/Diguanyl_cyclase"/>
</dbReference>
<dbReference type="SUPFAM" id="SSF46458">
    <property type="entry name" value="Globin-like"/>
    <property type="match status" value="1"/>
</dbReference>
<dbReference type="InterPro" id="IPR044398">
    <property type="entry name" value="Globin-sensor_dom"/>
</dbReference>
<protein>
    <recommendedName>
        <fullName evidence="2">Diguanylate cyclase DosC</fullName>
        <ecNumber evidence="1">2.7.7.65</ecNumber>
    </recommendedName>
    <alternativeName>
        <fullName evidence="3">Direct oxygen-sensing cyclase</fullName>
    </alternativeName>
</protein>
<dbReference type="SMART" id="SM00267">
    <property type="entry name" value="GGDEF"/>
    <property type="match status" value="1"/>
</dbReference>
<dbReference type="InterPro" id="IPR009050">
    <property type="entry name" value="Globin-like_sf"/>
</dbReference>
<organism evidence="6 7">
    <name type="scientific">Idiomarina piscisalsi</name>
    <dbReference type="NCBI Taxonomy" id="1096243"/>
    <lineage>
        <taxon>Bacteria</taxon>
        <taxon>Pseudomonadati</taxon>
        <taxon>Pseudomonadota</taxon>
        <taxon>Gammaproteobacteria</taxon>
        <taxon>Alteromonadales</taxon>
        <taxon>Idiomarinaceae</taxon>
        <taxon>Idiomarina</taxon>
    </lineage>
</organism>
<dbReference type="InterPro" id="IPR050469">
    <property type="entry name" value="Diguanylate_Cyclase"/>
</dbReference>
<comment type="catalytic activity">
    <reaction evidence="4">
        <text>2 GTP = 3',3'-c-di-GMP + 2 diphosphate</text>
        <dbReference type="Rhea" id="RHEA:24898"/>
        <dbReference type="ChEBI" id="CHEBI:33019"/>
        <dbReference type="ChEBI" id="CHEBI:37565"/>
        <dbReference type="ChEBI" id="CHEBI:58805"/>
        <dbReference type="EC" id="2.7.7.65"/>
    </reaction>
</comment>
<accession>A0ABN5AVC6</accession>
<dbReference type="InterPro" id="IPR029787">
    <property type="entry name" value="Nucleotide_cyclase"/>
</dbReference>
<evidence type="ECO:0000313" key="7">
    <source>
        <dbReference type="Proteomes" id="UP000197717"/>
    </source>
</evidence>
<dbReference type="Gene3D" id="1.10.490.10">
    <property type="entry name" value="Globins"/>
    <property type="match status" value="1"/>
</dbReference>
<dbReference type="Proteomes" id="UP000197717">
    <property type="component" value="Chromosome"/>
</dbReference>
<dbReference type="PROSITE" id="PS50887">
    <property type="entry name" value="GGDEF"/>
    <property type="match status" value="1"/>
</dbReference>
<dbReference type="EC" id="2.7.7.65" evidence="1"/>
<name>A0ABN5AVC6_9GAMM</name>
<dbReference type="Gene3D" id="3.30.70.270">
    <property type="match status" value="1"/>
</dbReference>
<dbReference type="SUPFAM" id="SSF55073">
    <property type="entry name" value="Nucleotide cyclase"/>
    <property type="match status" value="1"/>
</dbReference>
<gene>
    <name evidence="6" type="ORF">CEW91_11935</name>
</gene>
<dbReference type="Pfam" id="PF00990">
    <property type="entry name" value="GGDEF"/>
    <property type="match status" value="1"/>
</dbReference>
<proteinExistence type="predicted"/>
<dbReference type="EMBL" id="CP022133">
    <property type="protein sequence ID" value="ASG66801.1"/>
    <property type="molecule type" value="Genomic_DNA"/>
</dbReference>
<dbReference type="Pfam" id="PF21118">
    <property type="entry name" value="DosC_2nd"/>
    <property type="match status" value="1"/>
</dbReference>
<evidence type="ECO:0000256" key="2">
    <source>
        <dbReference type="ARBA" id="ARBA00015125"/>
    </source>
</evidence>
<evidence type="ECO:0000256" key="4">
    <source>
        <dbReference type="ARBA" id="ARBA00034247"/>
    </source>
</evidence>
<dbReference type="PANTHER" id="PTHR45138">
    <property type="entry name" value="REGULATORY COMPONENTS OF SENSORY TRANSDUCTION SYSTEM"/>
    <property type="match status" value="1"/>
</dbReference>
<evidence type="ECO:0000259" key="5">
    <source>
        <dbReference type="PROSITE" id="PS50887"/>
    </source>
</evidence>
<sequence>MFLDQLKQDYAITLKSVTQSTRQQIARNVCQIKAELAESFYEVMLSHKEASQYLDNQVVQTRLKGSLQTWLTKLFDPNVGEEDLDNTIQTQLHIGEVHGRINIPVHLVSRGGRVLKQEYLNRHSPSIEDFNFFSQLIDTALEIMSIAYHKNSERNSREEEAYRLFSITQNIGREKEFQRAALLDWENELLYSYAEADGKNKVMRITQSEFGLWFRHKGLHAFEGAPECSQVLEQMENIDNNLLPTLEGDARPTIKHIRELRAALKNVLYCVDSLFQRSEELEAGKDVLTRLLNRKFLPAVMSKQLEMARRRGEKYAALIIDVDHFKKINDTYGHDNGDRVLQQLAVLLTNTTRSGDYTFRLGGEEFMVLLVDVDEKRAQMLAEKIRAAVFKESFQLLDGQTIDVTVSIGISVYSGHPDYQYDLTRADEALFKAKQSGRNRAVLATG</sequence>
<evidence type="ECO:0000256" key="3">
    <source>
        <dbReference type="ARBA" id="ARBA00029839"/>
    </source>
</evidence>
<keyword evidence="7" id="KW-1185">Reference proteome</keyword>
<reference evidence="6 7" key="1">
    <citation type="submission" date="2017-06" db="EMBL/GenBank/DDBJ databases">
        <title>Complete genome sequence of Idiomarina piscisalsi strain 10PY1A isolated from soil of Soudi Arabia.</title>
        <authorList>
            <person name="Kim M.-C."/>
            <person name="Jung B.K."/>
            <person name="Budiyanto F."/>
            <person name="Nzila A."/>
            <person name="Shin J.-H."/>
        </authorList>
    </citation>
    <scope>NUCLEOTIDE SEQUENCE [LARGE SCALE GENOMIC DNA]</scope>
    <source>
        <strain evidence="6 7">10PY1A</strain>
    </source>
</reference>
<dbReference type="Pfam" id="PF11563">
    <property type="entry name" value="Protoglobin"/>
    <property type="match status" value="1"/>
</dbReference>
<feature type="domain" description="GGDEF" evidence="5">
    <location>
        <begin position="313"/>
        <end position="446"/>
    </location>
</feature>
<dbReference type="InterPro" id="IPR000160">
    <property type="entry name" value="GGDEF_dom"/>
</dbReference>
<dbReference type="InterPro" id="IPR048442">
    <property type="entry name" value="DosC_2nd"/>
</dbReference>
<dbReference type="PANTHER" id="PTHR45138:SF9">
    <property type="entry name" value="DIGUANYLATE CYCLASE DGCM-RELATED"/>
    <property type="match status" value="1"/>
</dbReference>